<keyword evidence="4" id="KW-1185">Reference proteome</keyword>
<dbReference type="STRING" id="318464.IO99_00945"/>
<dbReference type="Gene3D" id="3.60.15.10">
    <property type="entry name" value="Ribonuclease Z/Hydroxyacylglutathione hydrolase-like"/>
    <property type="match status" value="1"/>
</dbReference>
<protein>
    <submittedName>
        <fullName evidence="3">Lactamase</fullName>
    </submittedName>
</protein>
<dbReference type="AlphaFoldDB" id="A0A084JIH9"/>
<feature type="domain" description="Flavodoxin-like" evidence="2">
    <location>
        <begin position="249"/>
        <end position="387"/>
    </location>
</feature>
<dbReference type="InterPro" id="IPR029039">
    <property type="entry name" value="Flavoprotein-like_sf"/>
</dbReference>
<dbReference type="PANTHER" id="PTHR43717:SF1">
    <property type="entry name" value="ANAEROBIC NITRIC OXIDE REDUCTASE FLAVORUBREDOXIN"/>
    <property type="match status" value="1"/>
</dbReference>
<dbReference type="eggNOG" id="COG0426">
    <property type="taxonomic scope" value="Bacteria"/>
</dbReference>
<sequence length="391" mass="44066">MEPLKLTNSVHWVGVNNPELRVFDIIMETQMGTTYNSYLIEDEKITIIDTVKDGYFEQYLKNIKSIIGDKKIDYIVVQHTELDHSGSLKELLKEYPEAQVVGSKAAVRYLKGIINTEFNSIDASGELSIGKKTLRFVNAPNLHWPDSIFTYLPDEKILFTCDFMGCHYSPSGCITDSCSGNYETEMKYYFDVIMGPFKKFINTALDKIENIETEIIAPSHGPIHIDDREYYKNLYKTWAKEAVIEEKNIQIFYVSAYGNTEKVANHLKDAIEKRGIKAGVHEITTTPLEELVSLVEKSSGILVGSPTINQDAVEPAWNLLAHVSAIVNRGKIAGAFGSYGWSGESVPMLSERLKSLKFNVIDPGFKFNFVPSEEELKLADEFADNFLGLLK</sequence>
<reference evidence="3 4" key="1">
    <citation type="submission" date="2014-07" db="EMBL/GenBank/DDBJ databases">
        <title>Draft genome of Clostridium sulfidigenes 113A isolated from sediments associated with methane hydrate from Krishna Godavari basin.</title>
        <authorList>
            <person name="Honkalas V.S."/>
            <person name="Dabir A.P."/>
            <person name="Arora P."/>
            <person name="Dhakephalkar P.K."/>
        </authorList>
    </citation>
    <scope>NUCLEOTIDE SEQUENCE [LARGE SCALE GENOMIC DNA]</scope>
    <source>
        <strain evidence="3 4">113A</strain>
    </source>
</reference>
<dbReference type="InterPro" id="IPR001226">
    <property type="entry name" value="Flavodoxin_CS"/>
</dbReference>
<dbReference type="SUPFAM" id="SSF56281">
    <property type="entry name" value="Metallo-hydrolase/oxidoreductase"/>
    <property type="match status" value="1"/>
</dbReference>
<evidence type="ECO:0000313" key="4">
    <source>
        <dbReference type="Proteomes" id="UP000028542"/>
    </source>
</evidence>
<dbReference type="SUPFAM" id="SSF52218">
    <property type="entry name" value="Flavoproteins"/>
    <property type="match status" value="1"/>
</dbReference>
<comment type="similarity">
    <text evidence="1">In the N-terminal section; belongs to the zinc metallo-hydrolase group 3 family.</text>
</comment>
<proteinExistence type="inferred from homology"/>
<evidence type="ECO:0000259" key="2">
    <source>
        <dbReference type="PROSITE" id="PS50902"/>
    </source>
</evidence>
<dbReference type="CDD" id="cd07709">
    <property type="entry name" value="flavodiiron_proteins_MBL-fold"/>
    <property type="match status" value="1"/>
</dbReference>
<evidence type="ECO:0000313" key="3">
    <source>
        <dbReference type="EMBL" id="KEZ88763.1"/>
    </source>
</evidence>
<dbReference type="InterPro" id="IPR016440">
    <property type="entry name" value="Rubredoxin-O_OxRdtase"/>
</dbReference>
<dbReference type="Gene3D" id="3.40.50.360">
    <property type="match status" value="1"/>
</dbReference>
<dbReference type="Proteomes" id="UP000028542">
    <property type="component" value="Unassembled WGS sequence"/>
</dbReference>
<gene>
    <name evidence="3" type="ORF">IO99_00945</name>
</gene>
<comment type="caution">
    <text evidence="3">The sequence shown here is derived from an EMBL/GenBank/DDBJ whole genome shotgun (WGS) entry which is preliminary data.</text>
</comment>
<dbReference type="GO" id="GO:0009055">
    <property type="term" value="F:electron transfer activity"/>
    <property type="evidence" value="ECO:0007669"/>
    <property type="project" value="InterPro"/>
</dbReference>
<dbReference type="EMBL" id="JPMD01000001">
    <property type="protein sequence ID" value="KEZ88763.1"/>
    <property type="molecule type" value="Genomic_DNA"/>
</dbReference>
<dbReference type="PROSITE" id="PS50902">
    <property type="entry name" value="FLAVODOXIN_LIKE"/>
    <property type="match status" value="1"/>
</dbReference>
<evidence type="ECO:0000256" key="1">
    <source>
        <dbReference type="ARBA" id="ARBA00007121"/>
    </source>
</evidence>
<dbReference type="RefSeq" id="WP_035129154.1">
    <property type="nucleotide sequence ID" value="NZ_JPMD01000001.1"/>
</dbReference>
<name>A0A084JIH9_9CLOT</name>
<dbReference type="InterPro" id="IPR001279">
    <property type="entry name" value="Metallo-B-lactamas"/>
</dbReference>
<dbReference type="GO" id="GO:0046872">
    <property type="term" value="F:metal ion binding"/>
    <property type="evidence" value="ECO:0007669"/>
    <property type="project" value="InterPro"/>
</dbReference>
<accession>A0A084JIH9</accession>
<dbReference type="GO" id="GO:0010181">
    <property type="term" value="F:FMN binding"/>
    <property type="evidence" value="ECO:0007669"/>
    <property type="project" value="InterPro"/>
</dbReference>
<dbReference type="PANTHER" id="PTHR43717">
    <property type="entry name" value="ANAEROBIC NITRIC OXIDE REDUCTASE FLAVORUBREDOXIN"/>
    <property type="match status" value="1"/>
</dbReference>
<organism evidence="3 4">
    <name type="scientific">Clostridium sulfidigenes</name>
    <dbReference type="NCBI Taxonomy" id="318464"/>
    <lineage>
        <taxon>Bacteria</taxon>
        <taxon>Bacillati</taxon>
        <taxon>Bacillota</taxon>
        <taxon>Clostridia</taxon>
        <taxon>Eubacteriales</taxon>
        <taxon>Clostridiaceae</taxon>
        <taxon>Clostridium</taxon>
    </lineage>
</organism>
<dbReference type="GO" id="GO:0016651">
    <property type="term" value="F:oxidoreductase activity, acting on NAD(P)H"/>
    <property type="evidence" value="ECO:0007669"/>
    <property type="project" value="UniProtKB-ARBA"/>
</dbReference>
<dbReference type="PIRSF" id="PIRSF005243">
    <property type="entry name" value="ROO"/>
    <property type="match status" value="1"/>
</dbReference>
<dbReference type="PROSITE" id="PS00201">
    <property type="entry name" value="FLAVODOXIN"/>
    <property type="match status" value="1"/>
</dbReference>
<dbReference type="Pfam" id="PF00258">
    <property type="entry name" value="Flavodoxin_1"/>
    <property type="match status" value="1"/>
</dbReference>
<dbReference type="InterPro" id="IPR036866">
    <property type="entry name" value="RibonucZ/Hydroxyglut_hydro"/>
</dbReference>
<dbReference type="InterPro" id="IPR008254">
    <property type="entry name" value="Flavodoxin/NO_synth"/>
</dbReference>
<dbReference type="SMART" id="SM00849">
    <property type="entry name" value="Lactamase_B"/>
    <property type="match status" value="1"/>
</dbReference>
<dbReference type="Pfam" id="PF19583">
    <property type="entry name" value="ODP"/>
    <property type="match status" value="1"/>
</dbReference>
<dbReference type="InterPro" id="IPR045761">
    <property type="entry name" value="ODP_dom"/>
</dbReference>